<dbReference type="SUPFAM" id="SSF56784">
    <property type="entry name" value="HAD-like"/>
    <property type="match status" value="1"/>
</dbReference>
<gene>
    <name evidence="1" type="ORF">FIV34_16080</name>
</gene>
<dbReference type="Pfam" id="PF00702">
    <property type="entry name" value="Hydrolase"/>
    <property type="match status" value="1"/>
</dbReference>
<name>A0A4Y5Z6P6_9GAMM</name>
<organism evidence="1 2">
    <name type="scientific">Luteibacter pinisoli</name>
    <dbReference type="NCBI Taxonomy" id="2589080"/>
    <lineage>
        <taxon>Bacteria</taxon>
        <taxon>Pseudomonadati</taxon>
        <taxon>Pseudomonadota</taxon>
        <taxon>Gammaproteobacteria</taxon>
        <taxon>Lysobacterales</taxon>
        <taxon>Rhodanobacteraceae</taxon>
        <taxon>Luteibacter</taxon>
    </lineage>
</organism>
<dbReference type="InterPro" id="IPR036412">
    <property type="entry name" value="HAD-like_sf"/>
</dbReference>
<dbReference type="InterPro" id="IPR006439">
    <property type="entry name" value="HAD-SF_hydro_IA"/>
</dbReference>
<dbReference type="SFLD" id="SFLDS00003">
    <property type="entry name" value="Haloacid_Dehalogenase"/>
    <property type="match status" value="1"/>
</dbReference>
<accession>A0A4Y5Z6P6</accession>
<dbReference type="InterPro" id="IPR051806">
    <property type="entry name" value="HAD-like_SPP"/>
</dbReference>
<protein>
    <submittedName>
        <fullName evidence="1">HAD-IA family hydrolase</fullName>
    </submittedName>
</protein>
<dbReference type="Gene3D" id="3.40.50.1000">
    <property type="entry name" value="HAD superfamily/HAD-like"/>
    <property type="match status" value="1"/>
</dbReference>
<reference evidence="1 2" key="1">
    <citation type="submission" date="2019-06" db="EMBL/GenBank/DDBJ databases">
        <title>A complete genome sequence for Luteibacter pinisoli MAH-14.</title>
        <authorList>
            <person name="Baltrus D.A."/>
        </authorList>
    </citation>
    <scope>NUCLEOTIDE SEQUENCE [LARGE SCALE GENOMIC DNA]</scope>
    <source>
        <strain evidence="1 2">MAH-14</strain>
    </source>
</reference>
<dbReference type="RefSeq" id="WP_139984535.1">
    <property type="nucleotide sequence ID" value="NZ_CP041046.1"/>
</dbReference>
<keyword evidence="1" id="KW-0378">Hydrolase</keyword>
<dbReference type="GO" id="GO:0050308">
    <property type="term" value="F:sugar-phosphatase activity"/>
    <property type="evidence" value="ECO:0007669"/>
    <property type="project" value="TreeGrafter"/>
</dbReference>
<dbReference type="OrthoDB" id="9776368at2"/>
<dbReference type="PANTHER" id="PTHR43481:SF4">
    <property type="entry name" value="GLYCEROL-1-PHOSPHATE PHOSPHOHYDROLASE 1-RELATED"/>
    <property type="match status" value="1"/>
</dbReference>
<dbReference type="InterPro" id="IPR023214">
    <property type="entry name" value="HAD_sf"/>
</dbReference>
<dbReference type="AlphaFoldDB" id="A0A4Y5Z6P6"/>
<sequence length="223" mass="24200">MQLEPGLAIDAQALLFDMDGTLIDSRVVVEKIWKRWCDEVGLDWDYVLPRLHGVRMYDSVKMFTPKGMDVDAVYQRLYREEVEDVDGIVPIPGALELLATLPPDRWTIVTSADTVLAKARLGAAGIVPPPLMVTGEIVTDGKPHPEGYLLGARRLGAPASDCLVFEDAKAGIDAGRAAGARVIAIADAHSHEVPDGVERISDLTALRFDGLHEGKVRLRVVAA</sequence>
<dbReference type="EMBL" id="CP041046">
    <property type="protein sequence ID" value="QDE40616.1"/>
    <property type="molecule type" value="Genomic_DNA"/>
</dbReference>
<dbReference type="Gene3D" id="1.10.150.240">
    <property type="entry name" value="Putative phosphatase, domain 2"/>
    <property type="match status" value="1"/>
</dbReference>
<dbReference type="InterPro" id="IPR023198">
    <property type="entry name" value="PGP-like_dom2"/>
</dbReference>
<evidence type="ECO:0000313" key="2">
    <source>
        <dbReference type="Proteomes" id="UP000316093"/>
    </source>
</evidence>
<proteinExistence type="predicted"/>
<keyword evidence="2" id="KW-1185">Reference proteome</keyword>
<evidence type="ECO:0000313" key="1">
    <source>
        <dbReference type="EMBL" id="QDE40616.1"/>
    </source>
</evidence>
<dbReference type="PANTHER" id="PTHR43481">
    <property type="entry name" value="FRUCTOSE-1-PHOSPHATE PHOSPHATASE"/>
    <property type="match status" value="1"/>
</dbReference>
<dbReference type="NCBIfam" id="TIGR01509">
    <property type="entry name" value="HAD-SF-IA-v3"/>
    <property type="match status" value="1"/>
</dbReference>
<dbReference type="KEGG" id="lpy:FIV34_16080"/>
<dbReference type="Proteomes" id="UP000316093">
    <property type="component" value="Chromosome"/>
</dbReference>
<dbReference type="SFLD" id="SFLDG01129">
    <property type="entry name" value="C1.5:_HAD__Beta-PGM__Phosphata"/>
    <property type="match status" value="1"/>
</dbReference>